<dbReference type="AlphaFoldDB" id="A0A9N8VV00"/>
<comment type="caution">
    <text evidence="1">The sequence shown here is derived from an EMBL/GenBank/DDBJ whole genome shotgun (WGS) entry which is preliminary data.</text>
</comment>
<sequence length="481" mass="54106">MTSNVLADLASLLQGTKKIGNQPNRSAIMTGAGVSGAILNVDPIISSNDANNLLNSVRSWAGFLRAIAIEFFKTYGSSELYENDVLFLLSFGKDVENVKYGDEKATNEFKKSIKAAVDNGIFELPQLYKAEEMFVKTPMLRFTIDRVLKSLPTKDPKDPKDPAMSSLLRKVALNPWGDYRSIDDSTKILNELATLINKTIFPQTSVVSVWKRAKDAIDKRSKEVKLEDIKKGYEEFAKFLAYMEKNNPQGFEDDFNITLTGIMSINESNLNTTLRRLTEQALNALRATLAKVGKNSLLMTTNYDTFMASALFRSPIDFAEDLIGDDQLNNFLIPEAHTRFVVHVHGLYYDKGRFVLSKEEYMQTRGIFVHFMHKLIVEKNTSLVFVGAGSAGITDYHFCNLYKELAKTLKSSGGTHPTHYWLVVSREATLPDKLEEVEGSQQEKKDAEDYFRKHIKVVSYGDSYDSLPTFLEGLLSPKSKV</sequence>
<dbReference type="OrthoDB" id="6247875at2759"/>
<evidence type="ECO:0000313" key="1">
    <source>
        <dbReference type="EMBL" id="CAG8460978.1"/>
    </source>
</evidence>
<name>A0A9N8VV00_9GLOM</name>
<protein>
    <submittedName>
        <fullName evidence="1">14555_t:CDS:1</fullName>
    </submittedName>
</protein>
<dbReference type="Pfam" id="PF13289">
    <property type="entry name" value="SIR2_2"/>
    <property type="match status" value="1"/>
</dbReference>
<keyword evidence="2" id="KW-1185">Reference proteome</keyword>
<organism evidence="1 2">
    <name type="scientific">Ambispora leptoticha</name>
    <dbReference type="NCBI Taxonomy" id="144679"/>
    <lineage>
        <taxon>Eukaryota</taxon>
        <taxon>Fungi</taxon>
        <taxon>Fungi incertae sedis</taxon>
        <taxon>Mucoromycota</taxon>
        <taxon>Glomeromycotina</taxon>
        <taxon>Glomeromycetes</taxon>
        <taxon>Archaeosporales</taxon>
        <taxon>Ambisporaceae</taxon>
        <taxon>Ambispora</taxon>
    </lineage>
</organism>
<dbReference type="Proteomes" id="UP000789508">
    <property type="component" value="Unassembled WGS sequence"/>
</dbReference>
<proteinExistence type="predicted"/>
<reference evidence="1" key="1">
    <citation type="submission" date="2021-06" db="EMBL/GenBank/DDBJ databases">
        <authorList>
            <person name="Kallberg Y."/>
            <person name="Tangrot J."/>
            <person name="Rosling A."/>
        </authorList>
    </citation>
    <scope>NUCLEOTIDE SEQUENCE</scope>
    <source>
        <strain evidence="1">FL130A</strain>
    </source>
</reference>
<accession>A0A9N8VV00</accession>
<dbReference type="EMBL" id="CAJVPS010000174">
    <property type="protein sequence ID" value="CAG8460978.1"/>
    <property type="molecule type" value="Genomic_DNA"/>
</dbReference>
<evidence type="ECO:0000313" key="2">
    <source>
        <dbReference type="Proteomes" id="UP000789508"/>
    </source>
</evidence>
<gene>
    <name evidence="1" type="ORF">ALEPTO_LOCUS1535</name>
</gene>